<evidence type="ECO:0000256" key="2">
    <source>
        <dbReference type="ARBA" id="ARBA00022490"/>
    </source>
</evidence>
<evidence type="ECO:0000256" key="5">
    <source>
        <dbReference type="ARBA" id="ARBA00022840"/>
    </source>
</evidence>
<evidence type="ECO:0000259" key="7">
    <source>
        <dbReference type="PROSITE" id="PS50011"/>
    </source>
</evidence>
<feature type="domain" description="Protein kinase" evidence="7">
    <location>
        <begin position="1"/>
        <end position="281"/>
    </location>
</feature>
<dbReference type="EMBL" id="MCFD01000003">
    <property type="protein sequence ID" value="ORX72011.1"/>
    <property type="molecule type" value="Genomic_DNA"/>
</dbReference>
<dbReference type="GO" id="GO:0000932">
    <property type="term" value="C:P-body"/>
    <property type="evidence" value="ECO:0007669"/>
    <property type="project" value="TreeGrafter"/>
</dbReference>
<protein>
    <recommendedName>
        <fullName evidence="7">Protein kinase domain-containing protein</fullName>
    </recommendedName>
</protein>
<dbReference type="InterPro" id="IPR041332">
    <property type="entry name" value="Pan3_CK"/>
</dbReference>
<dbReference type="GeneID" id="63799699"/>
<dbReference type="STRING" id="61395.A0A1Y1WEQ2"/>
<name>A0A1Y1WEQ2_9FUNG</name>
<dbReference type="GO" id="GO:0000289">
    <property type="term" value="P:nuclear-transcribed mRNA poly(A) tail shortening"/>
    <property type="evidence" value="ECO:0007669"/>
    <property type="project" value="InterPro"/>
</dbReference>
<keyword evidence="9" id="KW-1185">Reference proteome</keyword>
<reference evidence="8 9" key="1">
    <citation type="submission" date="2016-07" db="EMBL/GenBank/DDBJ databases">
        <title>Pervasive Adenine N6-methylation of Active Genes in Fungi.</title>
        <authorList>
            <consortium name="DOE Joint Genome Institute"/>
            <person name="Mondo S.J."/>
            <person name="Dannebaum R.O."/>
            <person name="Kuo R.C."/>
            <person name="Labutti K."/>
            <person name="Haridas S."/>
            <person name="Kuo A."/>
            <person name="Salamov A."/>
            <person name="Ahrendt S.R."/>
            <person name="Lipzen A."/>
            <person name="Sullivan W."/>
            <person name="Andreopoulos W.B."/>
            <person name="Clum A."/>
            <person name="Lindquist E."/>
            <person name="Daum C."/>
            <person name="Ramamoorthy G.K."/>
            <person name="Gryganskyi A."/>
            <person name="Culley D."/>
            <person name="Magnuson J.K."/>
            <person name="James T.Y."/>
            <person name="O'Malley M.A."/>
            <person name="Stajich J.E."/>
            <person name="Spatafora J.W."/>
            <person name="Visel A."/>
            <person name="Grigoriev I.V."/>
        </authorList>
    </citation>
    <scope>NUCLEOTIDE SEQUENCE [LARGE SCALE GENOMIC DNA]</scope>
    <source>
        <strain evidence="8 9">ATCC 12442</strain>
    </source>
</reference>
<dbReference type="Gene3D" id="1.20.5.5160">
    <property type="match status" value="1"/>
</dbReference>
<accession>A0A1Y1WEQ2</accession>
<dbReference type="InterPro" id="IPR000719">
    <property type="entry name" value="Prot_kinase_dom"/>
</dbReference>
<proteinExistence type="predicted"/>
<dbReference type="Proteomes" id="UP000193922">
    <property type="component" value="Unassembled WGS sequence"/>
</dbReference>
<dbReference type="Gene3D" id="1.10.510.10">
    <property type="entry name" value="Transferase(Phosphotransferase) domain 1"/>
    <property type="match status" value="1"/>
</dbReference>
<keyword evidence="2" id="KW-0963">Cytoplasm</keyword>
<dbReference type="FunFam" id="1.10.287.3700:FF:000001">
    <property type="entry name" value="PAN2-PAN3 deadenylation complex subunit PAN3"/>
    <property type="match status" value="1"/>
</dbReference>
<dbReference type="SMART" id="SM00220">
    <property type="entry name" value="S_TKc"/>
    <property type="match status" value="1"/>
</dbReference>
<evidence type="ECO:0000313" key="8">
    <source>
        <dbReference type="EMBL" id="ORX72011.1"/>
    </source>
</evidence>
<keyword evidence="3" id="KW-0507">mRNA processing</keyword>
<dbReference type="InterPro" id="IPR011009">
    <property type="entry name" value="Kinase-like_dom_sf"/>
</dbReference>
<dbReference type="GO" id="GO:0031251">
    <property type="term" value="C:PAN complex"/>
    <property type="evidence" value="ECO:0007669"/>
    <property type="project" value="InterPro"/>
</dbReference>
<dbReference type="AlphaFoldDB" id="A0A1Y1WEQ2"/>
<keyword evidence="4" id="KW-0547">Nucleotide-binding</keyword>
<dbReference type="SUPFAM" id="SSF56112">
    <property type="entry name" value="Protein kinase-like (PK-like)"/>
    <property type="match status" value="1"/>
</dbReference>
<evidence type="ECO:0000313" key="9">
    <source>
        <dbReference type="Proteomes" id="UP000193922"/>
    </source>
</evidence>
<dbReference type="PANTHER" id="PTHR12272:SF11">
    <property type="entry name" value="PAN2-PAN3 DEADENYLATION COMPLEX SUBUNIT PAN3"/>
    <property type="match status" value="1"/>
</dbReference>
<evidence type="ECO:0000256" key="3">
    <source>
        <dbReference type="ARBA" id="ARBA00022664"/>
    </source>
</evidence>
<dbReference type="GO" id="GO:0005524">
    <property type="term" value="F:ATP binding"/>
    <property type="evidence" value="ECO:0007669"/>
    <property type="project" value="UniProtKB-KW"/>
</dbReference>
<dbReference type="GO" id="GO:0006397">
    <property type="term" value="P:mRNA processing"/>
    <property type="evidence" value="ECO:0007669"/>
    <property type="project" value="UniProtKB-KW"/>
</dbReference>
<evidence type="ECO:0000256" key="6">
    <source>
        <dbReference type="ARBA" id="ARBA00023054"/>
    </source>
</evidence>
<dbReference type="OrthoDB" id="204958at2759"/>
<gene>
    <name evidence="8" type="ORF">DL89DRAFT_105736</name>
</gene>
<comment type="caution">
    <text evidence="8">The sequence shown here is derived from an EMBL/GenBank/DDBJ whole genome shotgun (WGS) entry which is preliminary data.</text>
</comment>
<organism evidence="8 9">
    <name type="scientific">Linderina pennispora</name>
    <dbReference type="NCBI Taxonomy" id="61395"/>
    <lineage>
        <taxon>Eukaryota</taxon>
        <taxon>Fungi</taxon>
        <taxon>Fungi incertae sedis</taxon>
        <taxon>Zoopagomycota</taxon>
        <taxon>Kickxellomycotina</taxon>
        <taxon>Kickxellomycetes</taxon>
        <taxon>Kickxellales</taxon>
        <taxon>Kickxellaceae</taxon>
        <taxon>Linderina</taxon>
    </lineage>
</organism>
<dbReference type="GO" id="GO:0004672">
    <property type="term" value="F:protein kinase activity"/>
    <property type="evidence" value="ECO:0007669"/>
    <property type="project" value="InterPro"/>
</dbReference>
<keyword evidence="6" id="KW-0175">Coiled coil</keyword>
<dbReference type="Pfam" id="PF18101">
    <property type="entry name" value="Pan3_CK"/>
    <property type="match status" value="1"/>
</dbReference>
<dbReference type="PROSITE" id="PS50011">
    <property type="entry name" value="PROTEIN_KINASE_DOM"/>
    <property type="match status" value="1"/>
</dbReference>
<dbReference type="InterPro" id="IPR030844">
    <property type="entry name" value="PAN3"/>
</dbReference>
<dbReference type="Gene3D" id="1.10.287.3700">
    <property type="match status" value="1"/>
</dbReference>
<dbReference type="GO" id="GO:0008143">
    <property type="term" value="F:poly(A) binding"/>
    <property type="evidence" value="ECO:0007669"/>
    <property type="project" value="TreeGrafter"/>
</dbReference>
<comment type="subcellular location">
    <subcellularLocation>
        <location evidence="1">Cytoplasm</location>
    </subcellularLocation>
</comment>
<evidence type="ECO:0000256" key="4">
    <source>
        <dbReference type="ARBA" id="ARBA00022741"/>
    </source>
</evidence>
<dbReference type="PANTHER" id="PTHR12272">
    <property type="entry name" value="DEADENYLATION COMPLEX SUBUNIT PAN3"/>
    <property type="match status" value="1"/>
</dbReference>
<evidence type="ECO:0000256" key="1">
    <source>
        <dbReference type="ARBA" id="ARBA00004496"/>
    </source>
</evidence>
<dbReference type="RefSeq" id="XP_040745435.1">
    <property type="nucleotide sequence ID" value="XM_040883051.1"/>
</dbReference>
<keyword evidence="5" id="KW-0067">ATP-binding</keyword>
<sequence length="358" mass="40044">MTQQCVVKAQSITDGQQYCLRRVPGFRAKDDSSLLAIDKWKDIDHPNVVRVREAFTTRAFGDSSLIVVYDFKPLSMSLKRRIIDQHEIFSEGRLWRIVLQITSGLKAIHSAGLSARMLNAATVLIAPEDRVYLNSCGLVDLLMVDAAYIVDVAQQEDLRAIGQILDLALGMNPENIATIQGQAPAIVPGASFSADFKQLFGYLHGRMTPVIAIDDILRLAGPRMFAELDSARRDADLYRTNLAHEAANGRLARLLCKLNFITERPEHTMDPEWSETGDRYLIKLFRDYVFHLVDDVGRPVLDMAHVIGNLNKLDAGSAEKIMLMSRDEQSCLVVTYSEIKRCVDGAYSDLAAASRFRK</sequence>